<dbReference type="GO" id="GO:0045547">
    <property type="term" value="F:ditrans,polycis-polyprenyl diphosphate synthase [(2E,6E)-farnesyl diphosphate specific] activity"/>
    <property type="evidence" value="ECO:0007669"/>
    <property type="project" value="UniProtKB-EC"/>
</dbReference>
<dbReference type="AlphaFoldDB" id="A0AAD4QGJ4"/>
<proteinExistence type="inferred from homology"/>
<dbReference type="InterPro" id="IPR036424">
    <property type="entry name" value="UPP_synth-like_sf"/>
</dbReference>
<evidence type="ECO:0000256" key="5">
    <source>
        <dbReference type="ARBA" id="ARBA00012596"/>
    </source>
</evidence>
<keyword evidence="6" id="KW-0808">Transferase</keyword>
<feature type="compositionally biased region" description="Basic residues" evidence="13">
    <location>
        <begin position="160"/>
        <end position="176"/>
    </location>
</feature>
<evidence type="ECO:0000256" key="13">
    <source>
        <dbReference type="SAM" id="MobiDB-lite"/>
    </source>
</evidence>
<keyword evidence="9" id="KW-0460">Magnesium</keyword>
<dbReference type="SUPFAM" id="SSF64005">
    <property type="entry name" value="Undecaprenyl diphosphate synthase"/>
    <property type="match status" value="1"/>
</dbReference>
<evidence type="ECO:0000256" key="1">
    <source>
        <dbReference type="ARBA" id="ARBA00001946"/>
    </source>
</evidence>
<name>A0AAD4QGJ4_9AGAM</name>
<evidence type="ECO:0000256" key="4">
    <source>
        <dbReference type="ARBA" id="ARBA00005432"/>
    </source>
</evidence>
<keyword evidence="11" id="KW-0472">Membrane</keyword>
<evidence type="ECO:0000256" key="8">
    <source>
        <dbReference type="ARBA" id="ARBA00022824"/>
    </source>
</evidence>
<gene>
    <name evidence="14" type="ORF">EDB92DRAFT_1813930</name>
</gene>
<evidence type="ECO:0000256" key="2">
    <source>
        <dbReference type="ARBA" id="ARBA00004586"/>
    </source>
</evidence>
<dbReference type="Gene3D" id="3.40.1180.10">
    <property type="entry name" value="Decaprenyl diphosphate synthase-like"/>
    <property type="match status" value="1"/>
</dbReference>
<evidence type="ECO:0000256" key="9">
    <source>
        <dbReference type="ARBA" id="ARBA00022842"/>
    </source>
</evidence>
<keyword evidence="7" id="KW-0812">Transmembrane</keyword>
<evidence type="ECO:0000256" key="6">
    <source>
        <dbReference type="ARBA" id="ARBA00022679"/>
    </source>
</evidence>
<dbReference type="PANTHER" id="PTHR21528">
    <property type="entry name" value="DEHYDRODOLICHYL DIPHOSPHATE SYNTHASE COMPLEX SUBUNIT NUS1"/>
    <property type="match status" value="1"/>
</dbReference>
<evidence type="ECO:0000256" key="3">
    <source>
        <dbReference type="ARBA" id="ARBA00004922"/>
    </source>
</evidence>
<comment type="caution">
    <text evidence="14">The sequence shown here is derived from an EMBL/GenBank/DDBJ whole genome shotgun (WGS) entry which is preliminary data.</text>
</comment>
<comment type="similarity">
    <text evidence="4">Belongs to the UPP synthase family.</text>
</comment>
<evidence type="ECO:0000256" key="12">
    <source>
        <dbReference type="ARBA" id="ARBA00047353"/>
    </source>
</evidence>
<dbReference type="GO" id="GO:1904423">
    <property type="term" value="C:dehydrodolichyl diphosphate synthase complex"/>
    <property type="evidence" value="ECO:0007669"/>
    <property type="project" value="InterPro"/>
</dbReference>
<protein>
    <recommendedName>
        <fullName evidence="5">ditrans,polycis-polyprenyl diphosphate synthase [(2E,6E)-farnesyldiphosphate specific]</fullName>
        <ecNumber evidence="5">2.5.1.87</ecNumber>
    </recommendedName>
</protein>
<organism evidence="14 15">
    <name type="scientific">Lactarius akahatsu</name>
    <dbReference type="NCBI Taxonomy" id="416441"/>
    <lineage>
        <taxon>Eukaryota</taxon>
        <taxon>Fungi</taxon>
        <taxon>Dikarya</taxon>
        <taxon>Basidiomycota</taxon>
        <taxon>Agaricomycotina</taxon>
        <taxon>Agaricomycetes</taxon>
        <taxon>Russulales</taxon>
        <taxon>Russulaceae</taxon>
        <taxon>Lactarius</taxon>
    </lineage>
</organism>
<dbReference type="PANTHER" id="PTHR21528:SF0">
    <property type="entry name" value="DEHYDRODOLICHYL DIPHOSPHATE SYNTHASE COMPLEX SUBUNIT NUS1"/>
    <property type="match status" value="1"/>
</dbReference>
<keyword evidence="10" id="KW-1133">Transmembrane helix</keyword>
<comment type="catalytic activity">
    <reaction evidence="12">
        <text>n isopentenyl diphosphate + (2E,6E)-farnesyl diphosphate = a di-trans,poly-cis-polyprenyl diphosphate + n diphosphate</text>
        <dbReference type="Rhea" id="RHEA:53008"/>
        <dbReference type="Rhea" id="RHEA-COMP:19494"/>
        <dbReference type="ChEBI" id="CHEBI:33019"/>
        <dbReference type="ChEBI" id="CHEBI:128769"/>
        <dbReference type="ChEBI" id="CHEBI:136960"/>
        <dbReference type="ChEBI" id="CHEBI:175763"/>
        <dbReference type="EC" id="2.5.1.87"/>
    </reaction>
</comment>
<comment type="pathway">
    <text evidence="3">Protein modification; protein glycosylation.</text>
</comment>
<accession>A0AAD4QGJ4</accession>
<feature type="region of interest" description="Disordered" evidence="13">
    <location>
        <begin position="157"/>
        <end position="177"/>
    </location>
</feature>
<comment type="subcellular location">
    <subcellularLocation>
        <location evidence="2">Endoplasmic reticulum membrane</location>
    </subcellularLocation>
</comment>
<evidence type="ECO:0000256" key="7">
    <source>
        <dbReference type="ARBA" id="ARBA00022692"/>
    </source>
</evidence>
<dbReference type="Proteomes" id="UP001201163">
    <property type="component" value="Unassembled WGS sequence"/>
</dbReference>
<evidence type="ECO:0000313" key="15">
    <source>
        <dbReference type="Proteomes" id="UP001201163"/>
    </source>
</evidence>
<reference evidence="14" key="1">
    <citation type="submission" date="2022-01" db="EMBL/GenBank/DDBJ databases">
        <title>Comparative genomics reveals a dynamic genome evolution in the ectomycorrhizal milk-cap (Lactarius) mushrooms.</title>
        <authorList>
            <consortium name="DOE Joint Genome Institute"/>
            <person name="Lebreton A."/>
            <person name="Tang N."/>
            <person name="Kuo A."/>
            <person name="LaButti K."/>
            <person name="Drula E."/>
            <person name="Barry K."/>
            <person name="Clum A."/>
            <person name="Lipzen A."/>
            <person name="Mousain D."/>
            <person name="Ng V."/>
            <person name="Wang R."/>
            <person name="Wang X."/>
            <person name="Dai Y."/>
            <person name="Henrissat B."/>
            <person name="Grigoriev I.V."/>
            <person name="Guerin-Laguette A."/>
            <person name="Yu F."/>
            <person name="Martin F.M."/>
        </authorList>
    </citation>
    <scope>NUCLEOTIDE SEQUENCE</scope>
    <source>
        <strain evidence="14">QP</strain>
    </source>
</reference>
<dbReference type="EMBL" id="JAKELL010000007">
    <property type="protein sequence ID" value="KAH8997514.1"/>
    <property type="molecule type" value="Genomic_DNA"/>
</dbReference>
<evidence type="ECO:0000256" key="10">
    <source>
        <dbReference type="ARBA" id="ARBA00022989"/>
    </source>
</evidence>
<sequence>MHLLFRFVLWVLHILYSVYLALSSIRSRYLQSAPRVLTATRSKIPSHLALVLVSQEPELCASEARETFLACTERAVAYCRAAGIRCLSVYDRQGILLSAFDDVGERLEKCLPPAQDQFSQAEAVFPLTPPLSDDSDVSDGRYFKGKTYVKTICSGDTTERRKKRGRNRAAIQRHRMSGPSNPETFMLQLLSRDTGKPTIAAVADSLLRNAAYRPPRKVKEFGVSISDLEAILEGARGYTAPDLMIVHHVTVPRRQCPPLELHSFPPWQLRLTEIYHDGFTGFRDRWLRAKLFPRAKTWTLLSELDFRRALDEYSSAEFRLGK</sequence>
<dbReference type="InterPro" id="IPR038887">
    <property type="entry name" value="Nus1/NgBR"/>
</dbReference>
<keyword evidence="8" id="KW-0256">Endoplasmic reticulum</keyword>
<dbReference type="EC" id="2.5.1.87" evidence="5"/>
<dbReference type="GO" id="GO:0005789">
    <property type="term" value="C:endoplasmic reticulum membrane"/>
    <property type="evidence" value="ECO:0007669"/>
    <property type="project" value="UniProtKB-SubCell"/>
</dbReference>
<evidence type="ECO:0000256" key="11">
    <source>
        <dbReference type="ARBA" id="ARBA00023136"/>
    </source>
</evidence>
<keyword evidence="15" id="KW-1185">Reference proteome</keyword>
<comment type="cofactor">
    <cofactor evidence="1">
        <name>Mg(2+)</name>
        <dbReference type="ChEBI" id="CHEBI:18420"/>
    </cofactor>
</comment>
<evidence type="ECO:0000313" key="14">
    <source>
        <dbReference type="EMBL" id="KAH8997514.1"/>
    </source>
</evidence>